<keyword evidence="6" id="KW-1185">Reference proteome</keyword>
<gene>
    <name evidence="5" type="ORF">KP79_PYT15168</name>
</gene>
<evidence type="ECO:0000313" key="6">
    <source>
        <dbReference type="Proteomes" id="UP000242188"/>
    </source>
</evidence>
<dbReference type="PANTHER" id="PTHR13341:SF2">
    <property type="entry name" value="PROTEIN SEELE"/>
    <property type="match status" value="1"/>
</dbReference>
<organism evidence="5 6">
    <name type="scientific">Mizuhopecten yessoensis</name>
    <name type="common">Japanese scallop</name>
    <name type="synonym">Patinopecten yessoensis</name>
    <dbReference type="NCBI Taxonomy" id="6573"/>
    <lineage>
        <taxon>Eukaryota</taxon>
        <taxon>Metazoa</taxon>
        <taxon>Spiralia</taxon>
        <taxon>Lophotrochozoa</taxon>
        <taxon>Mollusca</taxon>
        <taxon>Bivalvia</taxon>
        <taxon>Autobranchia</taxon>
        <taxon>Pteriomorphia</taxon>
        <taxon>Pectinida</taxon>
        <taxon>Pectinoidea</taxon>
        <taxon>Pectinidae</taxon>
        <taxon>Mizuhopecten</taxon>
    </lineage>
</organism>
<feature type="signal peptide" evidence="3">
    <location>
        <begin position="1"/>
        <end position="20"/>
    </location>
</feature>
<evidence type="ECO:0000256" key="2">
    <source>
        <dbReference type="SAM" id="MobiDB-lite"/>
    </source>
</evidence>
<name>A0A210R6Y7_MIZYE</name>
<comment type="caution">
    <text evidence="5">The sequence shown here is derived from an EMBL/GenBank/DDBJ whole genome shotgun (WGS) entry which is preliminary data.</text>
</comment>
<dbReference type="GO" id="GO:0005783">
    <property type="term" value="C:endoplasmic reticulum"/>
    <property type="evidence" value="ECO:0007669"/>
    <property type="project" value="TreeGrafter"/>
</dbReference>
<evidence type="ECO:0000256" key="1">
    <source>
        <dbReference type="ARBA" id="ARBA00007285"/>
    </source>
</evidence>
<sequence length="248" mass="28038">MDLHISWTFLIPLMLILTEAKKDKELYCAVCRALVDEIHFSISEVDPKKLVQVGSFRIDGKGNQLTKQVPLARSELHLTELMEGVCERFKDYAETKNSEGKKSVLRTASRNGKPISLQNISISTEKQKLIRFACDSILEDHEEEIMTAFQKYTEIKETEEKVCREMADLCSEADLQISMPSSEMTAEEIAAMENASDSDDTDTEDGDDVDSESDDSSPQESASNDEEYVEMTNQQAEKTEQKSEKEEL</sequence>
<dbReference type="Pfam" id="PF11938">
    <property type="entry name" value="DUF3456"/>
    <property type="match status" value="1"/>
</dbReference>
<evidence type="ECO:0000256" key="3">
    <source>
        <dbReference type="SAM" id="SignalP"/>
    </source>
</evidence>
<feature type="compositionally biased region" description="Basic and acidic residues" evidence="2">
    <location>
        <begin position="237"/>
        <end position="248"/>
    </location>
</feature>
<accession>A0A210R6Y7</accession>
<feature type="domain" description="DUF3456" evidence="4">
    <location>
        <begin position="27"/>
        <end position="170"/>
    </location>
</feature>
<dbReference type="OrthoDB" id="192915at2759"/>
<dbReference type="Proteomes" id="UP000242188">
    <property type="component" value="Unassembled WGS sequence"/>
</dbReference>
<keyword evidence="3" id="KW-0732">Signal</keyword>
<dbReference type="InterPro" id="IPR042415">
    <property type="entry name" value="CNPY"/>
</dbReference>
<proteinExistence type="inferred from homology"/>
<dbReference type="STRING" id="6573.A0A210R6Y7"/>
<protein>
    <submittedName>
        <fullName evidence="5">Canopy-like 2 protein</fullName>
    </submittedName>
</protein>
<comment type="similarity">
    <text evidence="1">Belongs to the canopy family.</text>
</comment>
<dbReference type="InterPro" id="IPR021852">
    <property type="entry name" value="DUF3456"/>
</dbReference>
<feature type="region of interest" description="Disordered" evidence="2">
    <location>
        <begin position="189"/>
        <end position="248"/>
    </location>
</feature>
<evidence type="ECO:0000259" key="4">
    <source>
        <dbReference type="Pfam" id="PF11938"/>
    </source>
</evidence>
<dbReference type="PANTHER" id="PTHR13341">
    <property type="entry name" value="MIR-INTERACTING SAPOSIN-LIKE PROTEIN"/>
    <property type="match status" value="1"/>
</dbReference>
<reference evidence="5 6" key="1">
    <citation type="journal article" date="2017" name="Nat. Ecol. Evol.">
        <title>Scallop genome provides insights into evolution of bilaterian karyotype and development.</title>
        <authorList>
            <person name="Wang S."/>
            <person name="Zhang J."/>
            <person name="Jiao W."/>
            <person name="Li J."/>
            <person name="Xun X."/>
            <person name="Sun Y."/>
            <person name="Guo X."/>
            <person name="Huan P."/>
            <person name="Dong B."/>
            <person name="Zhang L."/>
            <person name="Hu X."/>
            <person name="Sun X."/>
            <person name="Wang J."/>
            <person name="Zhao C."/>
            <person name="Wang Y."/>
            <person name="Wang D."/>
            <person name="Huang X."/>
            <person name="Wang R."/>
            <person name="Lv J."/>
            <person name="Li Y."/>
            <person name="Zhang Z."/>
            <person name="Liu B."/>
            <person name="Lu W."/>
            <person name="Hui Y."/>
            <person name="Liang J."/>
            <person name="Zhou Z."/>
            <person name="Hou R."/>
            <person name="Li X."/>
            <person name="Liu Y."/>
            <person name="Li H."/>
            <person name="Ning X."/>
            <person name="Lin Y."/>
            <person name="Zhao L."/>
            <person name="Xing Q."/>
            <person name="Dou J."/>
            <person name="Li Y."/>
            <person name="Mao J."/>
            <person name="Guo H."/>
            <person name="Dou H."/>
            <person name="Li T."/>
            <person name="Mu C."/>
            <person name="Jiang W."/>
            <person name="Fu Q."/>
            <person name="Fu X."/>
            <person name="Miao Y."/>
            <person name="Liu J."/>
            <person name="Yu Q."/>
            <person name="Li R."/>
            <person name="Liao H."/>
            <person name="Li X."/>
            <person name="Kong Y."/>
            <person name="Jiang Z."/>
            <person name="Chourrout D."/>
            <person name="Li R."/>
            <person name="Bao Z."/>
        </authorList>
    </citation>
    <scope>NUCLEOTIDE SEQUENCE [LARGE SCALE GENOMIC DNA]</scope>
    <source>
        <strain evidence="5 6">PY_sf001</strain>
    </source>
</reference>
<feature type="chain" id="PRO_5012690758" evidence="3">
    <location>
        <begin position="21"/>
        <end position="248"/>
    </location>
</feature>
<evidence type="ECO:0000313" key="5">
    <source>
        <dbReference type="EMBL" id="OWF56742.1"/>
    </source>
</evidence>
<feature type="compositionally biased region" description="Acidic residues" evidence="2">
    <location>
        <begin position="196"/>
        <end position="229"/>
    </location>
</feature>
<dbReference type="AlphaFoldDB" id="A0A210R6Y7"/>
<dbReference type="EMBL" id="NEDP02000104">
    <property type="protein sequence ID" value="OWF56742.1"/>
    <property type="molecule type" value="Genomic_DNA"/>
</dbReference>